<reference evidence="1 2" key="1">
    <citation type="submission" date="2018-10" db="EMBL/GenBank/DDBJ databases">
        <title>Genomic Encyclopedia of Archaeal and Bacterial Type Strains, Phase II (KMG-II): from individual species to whole genera.</title>
        <authorList>
            <person name="Goeker M."/>
        </authorList>
    </citation>
    <scope>NUCLEOTIDE SEQUENCE [LARGE SCALE GENOMIC DNA]</scope>
    <source>
        <strain evidence="1 2">DSM 25217</strain>
    </source>
</reference>
<evidence type="ECO:0000313" key="2">
    <source>
        <dbReference type="Proteomes" id="UP000271227"/>
    </source>
</evidence>
<gene>
    <name evidence="1" type="ORF">BXY39_0894</name>
</gene>
<protein>
    <submittedName>
        <fullName evidence="1">Uncharacterized protein</fullName>
    </submittedName>
</protein>
<proteinExistence type="predicted"/>
<comment type="caution">
    <text evidence="1">The sequence shown here is derived from an EMBL/GenBank/DDBJ whole genome shotgun (WGS) entry which is preliminary data.</text>
</comment>
<dbReference type="RefSeq" id="WP_147453466.1">
    <property type="nucleotide sequence ID" value="NZ_REFR01000009.1"/>
</dbReference>
<dbReference type="AlphaFoldDB" id="A0A3M0CS98"/>
<dbReference type="InParanoid" id="A0A3M0CS98"/>
<sequence length="279" mass="30497">MTLLVRMHVYSGRPDPVWIVPEQHTKKILPNLEGMQGAGKPAGHRMGYRGFSVLRTDAGQSGRPMIVDTPGSNAFTGTFVSGAPAIEEYLLWTGKKALSDRLSTHARQAIEAAVPPAEQGMEALSCPPCRGEDAPAYEPDWWNDNADRKATNNCYAYANNQATNTFPQPGRGSGQMFTSLTCLGDDGVTAASVRDGLVDVPDFSEMTPGWYVALVIWPDEDYHWYRQDSNGCWSHKPGMTDVINVDHAGNRITDPMTADRGPYTTFCTYMVTNSGVTIA</sequence>
<name>A0A3M0CS98_9PROT</name>
<dbReference type="Proteomes" id="UP000271227">
    <property type="component" value="Unassembled WGS sequence"/>
</dbReference>
<dbReference type="EMBL" id="REFR01000009">
    <property type="protein sequence ID" value="RMB12398.1"/>
    <property type="molecule type" value="Genomic_DNA"/>
</dbReference>
<accession>A0A3M0CS98</accession>
<dbReference type="OrthoDB" id="6015145at2"/>
<keyword evidence="2" id="KW-1185">Reference proteome</keyword>
<organism evidence="1 2">
    <name type="scientific">Eilatimonas milleporae</name>
    <dbReference type="NCBI Taxonomy" id="911205"/>
    <lineage>
        <taxon>Bacteria</taxon>
        <taxon>Pseudomonadati</taxon>
        <taxon>Pseudomonadota</taxon>
        <taxon>Alphaproteobacteria</taxon>
        <taxon>Kordiimonadales</taxon>
        <taxon>Kordiimonadaceae</taxon>
        <taxon>Eilatimonas</taxon>
    </lineage>
</organism>
<evidence type="ECO:0000313" key="1">
    <source>
        <dbReference type="EMBL" id="RMB12398.1"/>
    </source>
</evidence>